<dbReference type="AlphaFoldDB" id="A0A2X0LJZ5"/>
<organism evidence="2 3">
    <name type="scientific">Microbotryum saponariae</name>
    <dbReference type="NCBI Taxonomy" id="289078"/>
    <lineage>
        <taxon>Eukaryota</taxon>
        <taxon>Fungi</taxon>
        <taxon>Dikarya</taxon>
        <taxon>Basidiomycota</taxon>
        <taxon>Pucciniomycotina</taxon>
        <taxon>Microbotryomycetes</taxon>
        <taxon>Microbotryales</taxon>
        <taxon>Microbotryaceae</taxon>
        <taxon>Microbotryum</taxon>
    </lineage>
</organism>
<feature type="region of interest" description="Disordered" evidence="1">
    <location>
        <begin position="323"/>
        <end position="366"/>
    </location>
</feature>
<feature type="compositionally biased region" description="Low complexity" evidence="1">
    <location>
        <begin position="278"/>
        <end position="302"/>
    </location>
</feature>
<feature type="compositionally biased region" description="Polar residues" evidence="1">
    <location>
        <begin position="530"/>
        <end position="541"/>
    </location>
</feature>
<feature type="compositionally biased region" description="Low complexity" evidence="1">
    <location>
        <begin position="238"/>
        <end position="254"/>
    </location>
</feature>
<feature type="compositionally biased region" description="Gly residues" evidence="1">
    <location>
        <begin position="515"/>
        <end position="526"/>
    </location>
</feature>
<protein>
    <submittedName>
        <fullName evidence="2">BZ3500_MvSof-1268-A1-R1_Chr5-1g07577 protein</fullName>
    </submittedName>
</protein>
<evidence type="ECO:0000313" key="2">
    <source>
        <dbReference type="EMBL" id="SCZ91643.1"/>
    </source>
</evidence>
<evidence type="ECO:0000256" key="1">
    <source>
        <dbReference type="SAM" id="MobiDB-lite"/>
    </source>
</evidence>
<sequence length="541" mass="58305">MTTTPASMTSWGVFDDPKARFEAREETELAMTDLDDGDPLDSLILRTSHAWNLSRILETSRSLLASTRSTRRAIERICGLSDDSIHKSTSTDLRPIFERFSMTESDLRHLGNHVEAFALHGSSSASSTLHRRNDSKAVLMLPSNPTSFFGGMKVDGTGSSRSIESLRSKLQAPKVSTEEGDGLQGLPDWTRDRPSRFDRGRSPISAVTNTQKSPPTPELPSTATASTLPSRASALLRTLSSSPSTSSFAQSRPSLASTSLRTLADRPWSPPNTDPVESPTSSTDNSFSFSPGSSTSTAPSSLADTSFEWESYSPLPPCASSDLHGSPRLGHLDEYDCRPTTPSPLGRRTTNTRSLSSNELSPFATPTRANTYQIRLIADSPASISISDTSLSPGPVRSTSPSPVPQVEREENELLPELLARPSLTTHHRRRSSSASLRLPDSANRIHSKTAMASLTRNSSMIFAEPHQNNGGRGGDRSTTRGHQRNESGAMRKLLEQQERLGVGNSATLAKDGHGGSGAGAGGKGWWGYWNSTSGNTDQRS</sequence>
<proteinExistence type="predicted"/>
<feature type="compositionally biased region" description="Basic and acidic residues" evidence="1">
    <location>
        <begin position="189"/>
        <end position="201"/>
    </location>
</feature>
<dbReference type="Proteomes" id="UP000249723">
    <property type="component" value="Unassembled WGS sequence"/>
</dbReference>
<feature type="compositionally biased region" description="Polar residues" evidence="1">
    <location>
        <begin position="348"/>
        <end position="360"/>
    </location>
</feature>
<feature type="region of interest" description="Disordered" evidence="1">
    <location>
        <begin position="421"/>
        <end position="447"/>
    </location>
</feature>
<keyword evidence="3" id="KW-1185">Reference proteome</keyword>
<feature type="region of interest" description="Disordered" evidence="1">
    <location>
        <begin position="463"/>
        <end position="541"/>
    </location>
</feature>
<gene>
    <name evidence="2" type="ORF">BZ3500_MVSOF-1268-A1-R1_CHR5-1G07577</name>
</gene>
<feature type="region of interest" description="Disordered" evidence="1">
    <location>
        <begin position="238"/>
        <end position="302"/>
    </location>
</feature>
<name>A0A2X0LJZ5_9BASI</name>
<feature type="compositionally biased region" description="Low complexity" evidence="1">
    <location>
        <begin position="433"/>
        <end position="443"/>
    </location>
</feature>
<dbReference type="OrthoDB" id="2537721at2759"/>
<accession>A0A2X0LJZ5</accession>
<feature type="compositionally biased region" description="Low complexity" evidence="1">
    <location>
        <begin position="384"/>
        <end position="393"/>
    </location>
</feature>
<feature type="compositionally biased region" description="Polar residues" evidence="1">
    <location>
        <begin position="205"/>
        <end position="226"/>
    </location>
</feature>
<feature type="region of interest" description="Disordered" evidence="1">
    <location>
        <begin position="158"/>
        <end position="226"/>
    </location>
</feature>
<evidence type="ECO:0000313" key="3">
    <source>
        <dbReference type="Proteomes" id="UP000249723"/>
    </source>
</evidence>
<feature type="region of interest" description="Disordered" evidence="1">
    <location>
        <begin position="384"/>
        <end position="408"/>
    </location>
</feature>
<reference evidence="3" key="1">
    <citation type="submission" date="2016-10" db="EMBL/GenBank/DDBJ databases">
        <authorList>
            <person name="Jeantristanb JTB J.-T."/>
            <person name="Ricardo R."/>
        </authorList>
    </citation>
    <scope>NUCLEOTIDE SEQUENCE [LARGE SCALE GENOMIC DNA]</scope>
</reference>
<dbReference type="EMBL" id="FMWP01000016">
    <property type="protein sequence ID" value="SCZ91643.1"/>
    <property type="molecule type" value="Genomic_DNA"/>
</dbReference>